<feature type="compositionally biased region" description="Polar residues" evidence="1">
    <location>
        <begin position="434"/>
        <end position="448"/>
    </location>
</feature>
<feature type="region of interest" description="Disordered" evidence="1">
    <location>
        <begin position="271"/>
        <end position="450"/>
    </location>
</feature>
<feature type="compositionally biased region" description="Polar residues" evidence="1">
    <location>
        <begin position="362"/>
        <end position="371"/>
    </location>
</feature>
<feature type="compositionally biased region" description="Low complexity" evidence="1">
    <location>
        <begin position="125"/>
        <end position="134"/>
    </location>
</feature>
<proteinExistence type="predicted"/>
<feature type="compositionally biased region" description="Polar residues" evidence="1">
    <location>
        <begin position="339"/>
        <end position="355"/>
    </location>
</feature>
<feature type="region of interest" description="Disordered" evidence="1">
    <location>
        <begin position="780"/>
        <end position="802"/>
    </location>
</feature>
<feature type="region of interest" description="Disordered" evidence="1">
    <location>
        <begin position="506"/>
        <end position="595"/>
    </location>
</feature>
<reference evidence="2 3" key="1">
    <citation type="journal article" date="2018" name="Biotechnol. Adv.">
        <title>Improved genomic resources and new bioinformatic workflow for the carcinogenic parasite Clonorchis sinensis: Biotechnological implications.</title>
        <authorList>
            <person name="Wang D."/>
            <person name="Korhonen P.K."/>
            <person name="Gasser R.B."/>
            <person name="Young N.D."/>
        </authorList>
    </citation>
    <scope>NUCLEOTIDE SEQUENCE [LARGE SCALE GENOMIC DNA]</scope>
    <source>
        <strain evidence="2">Cs-k2</strain>
    </source>
</reference>
<feature type="compositionally biased region" description="Polar residues" evidence="1">
    <location>
        <begin position="380"/>
        <end position="394"/>
    </location>
</feature>
<dbReference type="AlphaFoldDB" id="A0A419PZJ1"/>
<sequence>MISWLSGICSKCNRPHSVTNTEFLLPKAVERYASSNYLLSDMTELLSSAATGLSEFAQPSSSDDDQVELNSHTNIHLDFPSNMLQQPSHELAKNETIDKVCATEYNNAALNHLVKPDQADDIFLSSSTSGSMGSETDKRLGNSTYTRPKLPWALTNQQSSASSRGKILPFQSQQNTTVPYQHLQNYDGLPVTQNLISQLERRTVLNKKQKDTDDQKERSLSNSPCGLIEDQEVANVMLGSAHTAGLNQRLLAMLQRRKNIQNLFEGDQKLDTHNLLRTQPRRSAVTPSSARTQSQQPTSRLSEGLNTERRRDSSLLTLRTTSQNRNLSSRREPKFPEKQSVQASTAKARTNTSQIHRLGDTPRSTSVNTRVTFGDPPTMGGSSDGSKLSAVQTWQRRKTYDPHVSSQPKISKEGIRSTNQSGRVGKSQDRTSERLTSSAYQSTKNGQRTSRRLMNGLNRTAPVETADCLEALATIEAHSKFPAHCSVVPKILLQNQSQNRSEMVAATHPTVNQSKTRSETARKPTVTNAPSSVDGKKRQVRSASSHSQYTSLISQQRRNEPHICLTNGSRKTERGYQPLTNGHSHTGKQCTDSLHPDQMRSVSQAEYREFKETGPIPGLIACSDFNGKANLDNELHYPDLAVESIRYKIEKLANFIVRLRKRIERDYAEQGTCSPGDDVFGDEAVGATVAGMSTGMHPVVASSLKHLRVLEFNAQEIFNLLYPNEIDLWEPVRACLAGTIEGEQMYNEARSKLTDHASNSMNMNNITKEGTIPRNETVAFSPDFHRSPDNSEYIPTHPTDIL</sequence>
<reference evidence="2 3" key="2">
    <citation type="journal article" date="2021" name="Genomics">
        <title>High-quality reference genome for Clonorchis sinensis.</title>
        <authorList>
            <person name="Young N.D."/>
            <person name="Stroehlein A.J."/>
            <person name="Kinkar L."/>
            <person name="Wang T."/>
            <person name="Sohn W.M."/>
            <person name="Chang B.C.H."/>
            <person name="Kaur P."/>
            <person name="Weisz D."/>
            <person name="Dudchenko O."/>
            <person name="Aiden E.L."/>
            <person name="Korhonen P.K."/>
            <person name="Gasser R.B."/>
        </authorList>
    </citation>
    <scope>NUCLEOTIDE SEQUENCE [LARGE SCALE GENOMIC DNA]</scope>
    <source>
        <strain evidence="2">Cs-k2</strain>
    </source>
</reference>
<keyword evidence="3" id="KW-1185">Reference proteome</keyword>
<accession>A0A419PZJ1</accession>
<feature type="compositionally biased region" description="Polar residues" evidence="1">
    <location>
        <begin position="541"/>
        <end position="556"/>
    </location>
</feature>
<dbReference type="InParanoid" id="A0A419PZJ1"/>
<organism evidence="2 3">
    <name type="scientific">Clonorchis sinensis</name>
    <name type="common">Chinese liver fluke</name>
    <dbReference type="NCBI Taxonomy" id="79923"/>
    <lineage>
        <taxon>Eukaryota</taxon>
        <taxon>Metazoa</taxon>
        <taxon>Spiralia</taxon>
        <taxon>Lophotrochozoa</taxon>
        <taxon>Platyhelminthes</taxon>
        <taxon>Trematoda</taxon>
        <taxon>Digenea</taxon>
        <taxon>Opisthorchiida</taxon>
        <taxon>Opisthorchiata</taxon>
        <taxon>Opisthorchiidae</taxon>
        <taxon>Clonorchis</taxon>
    </lineage>
</organism>
<feature type="compositionally biased region" description="Polar residues" evidence="1">
    <location>
        <begin position="578"/>
        <end position="592"/>
    </location>
</feature>
<evidence type="ECO:0000256" key="1">
    <source>
        <dbReference type="SAM" id="MobiDB-lite"/>
    </source>
</evidence>
<dbReference type="EMBL" id="NIRI02000042">
    <property type="protein sequence ID" value="KAG5448412.1"/>
    <property type="molecule type" value="Genomic_DNA"/>
</dbReference>
<protein>
    <submittedName>
        <fullName evidence="2">Uncharacterized protein</fullName>
    </submittedName>
</protein>
<evidence type="ECO:0000313" key="2">
    <source>
        <dbReference type="EMBL" id="KAG5448412.1"/>
    </source>
</evidence>
<dbReference type="Proteomes" id="UP000286415">
    <property type="component" value="Unassembled WGS sequence"/>
</dbReference>
<comment type="caution">
    <text evidence="2">The sequence shown here is derived from an EMBL/GenBank/DDBJ whole genome shotgun (WGS) entry which is preliminary data.</text>
</comment>
<gene>
    <name evidence="2" type="ORF">CSKR_109980</name>
</gene>
<dbReference type="OrthoDB" id="6253410at2759"/>
<feature type="compositionally biased region" description="Polar residues" evidence="1">
    <location>
        <begin position="285"/>
        <end position="305"/>
    </location>
</feature>
<name>A0A419PZJ1_CLOSI</name>
<evidence type="ECO:0000313" key="3">
    <source>
        <dbReference type="Proteomes" id="UP000286415"/>
    </source>
</evidence>
<feature type="region of interest" description="Disordered" evidence="1">
    <location>
        <begin position="125"/>
        <end position="147"/>
    </location>
</feature>